<gene>
    <name evidence="6" type="ORF">JR050_02730</name>
</gene>
<name>A0ABS2DDR1_9BACI</name>
<feature type="signal peptide" evidence="4">
    <location>
        <begin position="1"/>
        <end position="19"/>
    </location>
</feature>
<dbReference type="EMBL" id="JAFELM010000013">
    <property type="protein sequence ID" value="MBM6616598.1"/>
    <property type="molecule type" value="Genomic_DNA"/>
</dbReference>
<evidence type="ECO:0000256" key="4">
    <source>
        <dbReference type="SAM" id="SignalP"/>
    </source>
</evidence>
<dbReference type="SUPFAM" id="SSF53822">
    <property type="entry name" value="Periplasmic binding protein-like I"/>
    <property type="match status" value="1"/>
</dbReference>
<accession>A0ABS2DDR1</accession>
<sequence length="318" mass="33425">MKKFLVLCLSLLTVFGLVGCNTDAGGKDDDQLTIGISLPSATHGWMGALIDSAEKQAKALKESEGIDYVMTNAADPNKQANDVDDLIAQGVDVIVMLPIESAALSPVGQKVKDAGIPLVIVDRELENDAATVVVKGDNEGIGVNAGKYFVEKLNGKGKVVEITGPPSSVTEQRGAGFKEAMEAADGIEVVASQSGDFSTEKSLEVMQNILQANPQIDAVFTQDDGMALGVLQAIKEAGRTDIKFVTGAGGGKAVFENIKEDGLISATFLYSPTMVEDAVKIAADLAKGNDPAETMVVKEATQVTKENVDDHYDADSKF</sequence>
<dbReference type="InterPro" id="IPR025997">
    <property type="entry name" value="SBP_2_dom"/>
</dbReference>
<evidence type="ECO:0000259" key="5">
    <source>
        <dbReference type="Pfam" id="PF13407"/>
    </source>
</evidence>
<protein>
    <submittedName>
        <fullName evidence="6">Substrate-binding domain-containing protein</fullName>
    </submittedName>
</protein>
<comment type="subcellular location">
    <subcellularLocation>
        <location evidence="1">Cell envelope</location>
    </subcellularLocation>
</comment>
<evidence type="ECO:0000313" key="6">
    <source>
        <dbReference type="EMBL" id="MBM6616598.1"/>
    </source>
</evidence>
<organism evidence="6 7">
    <name type="scientific">Bacillus suaedaesalsae</name>
    <dbReference type="NCBI Taxonomy" id="2810349"/>
    <lineage>
        <taxon>Bacteria</taxon>
        <taxon>Bacillati</taxon>
        <taxon>Bacillota</taxon>
        <taxon>Bacilli</taxon>
        <taxon>Bacillales</taxon>
        <taxon>Bacillaceae</taxon>
        <taxon>Bacillus</taxon>
    </lineage>
</organism>
<dbReference type="PANTHER" id="PTHR46847">
    <property type="entry name" value="D-ALLOSE-BINDING PERIPLASMIC PROTEIN-RELATED"/>
    <property type="match status" value="1"/>
</dbReference>
<keyword evidence="7" id="KW-1185">Reference proteome</keyword>
<keyword evidence="3 4" id="KW-0732">Signal</keyword>
<dbReference type="Proteomes" id="UP001518925">
    <property type="component" value="Unassembled WGS sequence"/>
</dbReference>
<dbReference type="PROSITE" id="PS51257">
    <property type="entry name" value="PROKAR_LIPOPROTEIN"/>
    <property type="match status" value="1"/>
</dbReference>
<dbReference type="Gene3D" id="3.40.50.2300">
    <property type="match status" value="2"/>
</dbReference>
<dbReference type="Pfam" id="PF13407">
    <property type="entry name" value="Peripla_BP_4"/>
    <property type="match status" value="1"/>
</dbReference>
<dbReference type="InterPro" id="IPR028082">
    <property type="entry name" value="Peripla_BP_I"/>
</dbReference>
<comment type="similarity">
    <text evidence="2">Belongs to the bacterial solute-binding protein 2 family.</text>
</comment>
<comment type="caution">
    <text evidence="6">The sequence shown here is derived from an EMBL/GenBank/DDBJ whole genome shotgun (WGS) entry which is preliminary data.</text>
</comment>
<proteinExistence type="inferred from homology"/>
<evidence type="ECO:0000313" key="7">
    <source>
        <dbReference type="Proteomes" id="UP001518925"/>
    </source>
</evidence>
<evidence type="ECO:0000256" key="2">
    <source>
        <dbReference type="ARBA" id="ARBA00007639"/>
    </source>
</evidence>
<dbReference type="PANTHER" id="PTHR46847:SF1">
    <property type="entry name" value="D-ALLOSE-BINDING PERIPLASMIC PROTEIN-RELATED"/>
    <property type="match status" value="1"/>
</dbReference>
<reference evidence="6 7" key="1">
    <citation type="submission" date="2021-02" db="EMBL/GenBank/DDBJ databases">
        <title>Bacillus sp. RD4P76, an endophyte from a halophyte.</title>
        <authorList>
            <person name="Sun J.-Q."/>
        </authorList>
    </citation>
    <scope>NUCLEOTIDE SEQUENCE [LARGE SCALE GENOMIC DNA]</scope>
    <source>
        <strain evidence="6 7">RD4P76</strain>
    </source>
</reference>
<feature type="domain" description="Periplasmic binding protein" evidence="5">
    <location>
        <begin position="34"/>
        <end position="289"/>
    </location>
</feature>
<evidence type="ECO:0000256" key="3">
    <source>
        <dbReference type="ARBA" id="ARBA00022729"/>
    </source>
</evidence>
<evidence type="ECO:0000256" key="1">
    <source>
        <dbReference type="ARBA" id="ARBA00004196"/>
    </source>
</evidence>
<feature type="chain" id="PRO_5046070637" evidence="4">
    <location>
        <begin position="20"/>
        <end position="318"/>
    </location>
</feature>